<dbReference type="Pfam" id="PF00248">
    <property type="entry name" value="Aldo_ket_red"/>
    <property type="match status" value="1"/>
</dbReference>
<name>A0A285D4Y0_9BACI</name>
<dbReference type="Proteomes" id="UP000219546">
    <property type="component" value="Unassembled WGS sequence"/>
</dbReference>
<dbReference type="PANTHER" id="PTHR43312:SF1">
    <property type="entry name" value="NADP-DEPENDENT OXIDOREDUCTASE DOMAIN-CONTAINING PROTEIN"/>
    <property type="match status" value="1"/>
</dbReference>
<dbReference type="OrthoDB" id="9773828at2"/>
<proteinExistence type="predicted"/>
<evidence type="ECO:0000259" key="1">
    <source>
        <dbReference type="Pfam" id="PF00248"/>
    </source>
</evidence>
<gene>
    <name evidence="2" type="ORF">SAMN05877753_110120</name>
</gene>
<dbReference type="InterPro" id="IPR023210">
    <property type="entry name" value="NADP_OxRdtase_dom"/>
</dbReference>
<evidence type="ECO:0000313" key="3">
    <source>
        <dbReference type="Proteomes" id="UP000219546"/>
    </source>
</evidence>
<dbReference type="EMBL" id="OAOP01000010">
    <property type="protein sequence ID" value="SNX74850.1"/>
    <property type="molecule type" value="Genomic_DNA"/>
</dbReference>
<evidence type="ECO:0000313" key="2">
    <source>
        <dbReference type="EMBL" id="SNX74850.1"/>
    </source>
</evidence>
<dbReference type="GO" id="GO:0016491">
    <property type="term" value="F:oxidoreductase activity"/>
    <property type="evidence" value="ECO:0007669"/>
    <property type="project" value="InterPro"/>
</dbReference>
<dbReference type="RefSeq" id="WP_097160160.1">
    <property type="nucleotide sequence ID" value="NZ_JBEPMQ010000011.1"/>
</dbReference>
<dbReference type="Gene3D" id="3.20.20.100">
    <property type="entry name" value="NADP-dependent oxidoreductase domain"/>
    <property type="match status" value="1"/>
</dbReference>
<protein>
    <submittedName>
        <fullName evidence="2">Aryl-alcohol dehydrogenase-like predicted oxidoreductase</fullName>
    </submittedName>
</protein>
<organism evidence="2 3">
    <name type="scientific">Bacillus oleivorans</name>
    <dbReference type="NCBI Taxonomy" id="1448271"/>
    <lineage>
        <taxon>Bacteria</taxon>
        <taxon>Bacillati</taxon>
        <taxon>Bacillota</taxon>
        <taxon>Bacilli</taxon>
        <taxon>Bacillales</taxon>
        <taxon>Bacillaceae</taxon>
        <taxon>Bacillus</taxon>
    </lineage>
</organism>
<dbReference type="InterPro" id="IPR020471">
    <property type="entry name" value="AKR"/>
</dbReference>
<dbReference type="InterPro" id="IPR053135">
    <property type="entry name" value="AKR2_Oxidoreductase"/>
</dbReference>
<dbReference type="InterPro" id="IPR036812">
    <property type="entry name" value="NAD(P)_OxRdtase_dom_sf"/>
</dbReference>
<feature type="domain" description="NADP-dependent oxidoreductase" evidence="1">
    <location>
        <begin position="11"/>
        <end position="293"/>
    </location>
</feature>
<dbReference type="CDD" id="cd19097">
    <property type="entry name" value="AKR_unchar"/>
    <property type="match status" value="1"/>
</dbReference>
<dbReference type="SUPFAM" id="SSF51430">
    <property type="entry name" value="NAD(P)-linked oxidoreductase"/>
    <property type="match status" value="1"/>
</dbReference>
<dbReference type="PRINTS" id="PR00069">
    <property type="entry name" value="ALDKETRDTASE"/>
</dbReference>
<reference evidence="2 3" key="1">
    <citation type="submission" date="2017-08" db="EMBL/GenBank/DDBJ databases">
        <authorList>
            <person name="de Groot N.N."/>
        </authorList>
    </citation>
    <scope>NUCLEOTIDE SEQUENCE [LARGE SCALE GENOMIC DNA]</scope>
    <source>
        <strain evidence="2 3">JC228</strain>
    </source>
</reference>
<keyword evidence="3" id="KW-1185">Reference proteome</keyword>
<dbReference type="PANTHER" id="PTHR43312">
    <property type="entry name" value="D-THREO-ALDOSE 1-DEHYDROGENASE"/>
    <property type="match status" value="1"/>
</dbReference>
<dbReference type="AlphaFoldDB" id="A0A285D4Y0"/>
<sequence>MKKDLQTKSSKLILGTAQLGSMYGIGNKSGKPTKQKAIEIIRYAFSKGIHTLDTAPGYGDSEILIGEFINEQKDKQEILPTIITKIPSVHLSSSISSESIDFIIEQSIRASLNKLNLKTIDVCLLHHPNDMVTYNGHVVIGLLRLKKEGVIKKIGVSVYTPEEVKMAISLGCFDVIQVPINILDHRLIHSGLLHELSKCKIDIYARSIYLQGLIFLDPNELPPYLQSAKEPLEKLRKLSDQTGLSLSELSMLFIREIPDIKKIVIGCETISQLKRNLEIITLPKLTDDIIKQMHLLFRDIPERVVNPTMWK</sequence>
<accession>A0A285D4Y0</accession>